<sequence>MNVMRHLRIPNRQVEEALGHLRSHDWLASGMRIFPSEDGEHRLVPLDAGAPIELPSPLDDFDVTEHEGAADERVDSDWWAHLAQSVGEQEVEIHRDAWPSSHEFIGDMMVVRIDDEVAEHSAAIAEAKLRSHPHIRLVLSDDGVQGEFRIRDLNPIGARRGDELLVGSIPTELCVTRVFVRESGRSIVCDPTRAYFSTKLQSERLESLVLAKQLRQTLERPLRVCDPFCGVGPALATLLTEPGLSSDVLAADLNPHAVEMLLDNLRRWDRRPYPSEPLPLTRVYEDRIVGCADATTLCDSPSIAGKWDLLIVNLPHRTIEMLPSLLPLLDLTSPSMVRGRVIVSESEIEATNEAIRDALPPLLDGTSEPMLRIKRDYSSTLRLCSFEAWLAPA</sequence>
<reference evidence="5" key="1">
    <citation type="submission" date="2018-05" db="EMBL/GenBank/DDBJ databases">
        <authorList>
            <person name="Lanie J.A."/>
            <person name="Ng W.-L."/>
            <person name="Kazmierczak K.M."/>
            <person name="Andrzejewski T.M."/>
            <person name="Davidsen T.M."/>
            <person name="Wayne K.J."/>
            <person name="Tettelin H."/>
            <person name="Glass J.I."/>
            <person name="Rusch D."/>
            <person name="Podicherti R."/>
            <person name="Tsui H.-C.T."/>
            <person name="Winkler M.E."/>
        </authorList>
    </citation>
    <scope>NUCLEOTIDE SEQUENCE</scope>
</reference>
<dbReference type="Gene3D" id="3.30.300.110">
    <property type="entry name" value="Met-10+ protein-like domains"/>
    <property type="match status" value="1"/>
</dbReference>
<name>A0A381SE06_9ZZZZ</name>
<dbReference type="Pfam" id="PF25133">
    <property type="entry name" value="TYW2_N_2"/>
    <property type="match status" value="1"/>
</dbReference>
<feature type="domain" description="TRM5/TYW2-like methyltransferase" evidence="3">
    <location>
        <begin position="180"/>
        <end position="266"/>
    </location>
</feature>
<dbReference type="GO" id="GO:0016740">
    <property type="term" value="F:transferase activity"/>
    <property type="evidence" value="ECO:0007669"/>
    <property type="project" value="UniProtKB-KW"/>
</dbReference>
<evidence type="ECO:0000259" key="3">
    <source>
        <dbReference type="Pfam" id="PF02475"/>
    </source>
</evidence>
<dbReference type="InterPro" id="IPR029063">
    <property type="entry name" value="SAM-dependent_MTases_sf"/>
</dbReference>
<dbReference type="Gene3D" id="3.40.50.150">
    <property type="entry name" value="Vaccinia Virus protein VP39"/>
    <property type="match status" value="1"/>
</dbReference>
<accession>A0A381SE06</accession>
<dbReference type="EMBL" id="UINC01002934">
    <property type="protein sequence ID" value="SVA01739.1"/>
    <property type="molecule type" value="Genomic_DNA"/>
</dbReference>
<organism evidence="5">
    <name type="scientific">marine metagenome</name>
    <dbReference type="NCBI Taxonomy" id="408172"/>
    <lineage>
        <taxon>unclassified sequences</taxon>
        <taxon>metagenomes</taxon>
        <taxon>ecological metagenomes</taxon>
    </lineage>
</organism>
<dbReference type="InterPro" id="IPR056744">
    <property type="entry name" value="TRM5/TYW2-like_N"/>
</dbReference>
<gene>
    <name evidence="5" type="ORF">METZ01_LOCUS54593</name>
</gene>
<keyword evidence="2" id="KW-0949">S-adenosyl-L-methionine</keyword>
<keyword evidence="1" id="KW-0808">Transferase</keyword>
<dbReference type="InterPro" id="IPR056743">
    <property type="entry name" value="TRM5-TYW2-like_MTfase"/>
</dbReference>
<dbReference type="SUPFAM" id="SSF53335">
    <property type="entry name" value="S-adenosyl-L-methionine-dependent methyltransferases"/>
    <property type="match status" value="1"/>
</dbReference>
<feature type="domain" description="TRM5/TYW2-like N-terminal" evidence="4">
    <location>
        <begin position="96"/>
        <end position="154"/>
    </location>
</feature>
<protein>
    <submittedName>
        <fullName evidence="5">Uncharacterized protein</fullName>
    </submittedName>
</protein>
<dbReference type="AlphaFoldDB" id="A0A381SE06"/>
<dbReference type="Pfam" id="PF02475">
    <property type="entry name" value="TRM5-TYW2_MTfase"/>
    <property type="match status" value="1"/>
</dbReference>
<evidence type="ECO:0000313" key="5">
    <source>
        <dbReference type="EMBL" id="SVA01739.1"/>
    </source>
</evidence>
<evidence type="ECO:0000259" key="4">
    <source>
        <dbReference type="Pfam" id="PF25133"/>
    </source>
</evidence>
<evidence type="ECO:0000256" key="1">
    <source>
        <dbReference type="ARBA" id="ARBA00022679"/>
    </source>
</evidence>
<evidence type="ECO:0000256" key="2">
    <source>
        <dbReference type="ARBA" id="ARBA00022691"/>
    </source>
</evidence>
<proteinExistence type="predicted"/>